<accession>A0A4R6BTC3</accession>
<dbReference type="Pfam" id="PF03602">
    <property type="entry name" value="Cons_hypoth95"/>
    <property type="match status" value="1"/>
</dbReference>
<comment type="caution">
    <text evidence="3">The sequence shown here is derived from an EMBL/GenBank/DDBJ whole genome shotgun (WGS) entry which is preliminary data.</text>
</comment>
<evidence type="ECO:0000256" key="2">
    <source>
        <dbReference type="ARBA" id="ARBA00022679"/>
    </source>
</evidence>
<dbReference type="Proteomes" id="UP000294802">
    <property type="component" value="Unassembled WGS sequence"/>
</dbReference>
<gene>
    <name evidence="3" type="primary">rsmD</name>
    <name evidence="3" type="ORF">ERX29_09070</name>
</gene>
<keyword evidence="1 3" id="KW-0489">Methyltransferase</keyword>
<dbReference type="GO" id="GO:0003676">
    <property type="term" value="F:nucleic acid binding"/>
    <property type="evidence" value="ECO:0007669"/>
    <property type="project" value="InterPro"/>
</dbReference>
<dbReference type="InterPro" id="IPR029063">
    <property type="entry name" value="SAM-dependent_MTases_sf"/>
</dbReference>
<sequence length="181" mass="20162">MRVIAGKYKKKQLIAARGMTSRPTTDKIKENIFNILGPLSGNGLDLFAGSGGLGIEALSRGLDSVIFVDGSMEAVKAIKQNLDHITEPTEIYRNDALRALKALSKRDIQFNIIFLDPPYRKGLINQSLKRIEEFKLLADDGLIMCECDKEETIDNLSFDLIKEEIYGSIKITILRGNSDDN</sequence>
<dbReference type="AlphaFoldDB" id="A0A4R6BTC3"/>
<dbReference type="EC" id="2.1.1.171" evidence="3"/>
<keyword evidence="4" id="KW-1185">Reference proteome</keyword>
<dbReference type="SUPFAM" id="SSF53335">
    <property type="entry name" value="S-adenosyl-L-methionine-dependent methyltransferases"/>
    <property type="match status" value="1"/>
</dbReference>
<dbReference type="GO" id="GO:0052913">
    <property type="term" value="F:16S rRNA (guanine(966)-N(2))-methyltransferase activity"/>
    <property type="evidence" value="ECO:0007669"/>
    <property type="project" value="UniProtKB-EC"/>
</dbReference>
<proteinExistence type="predicted"/>
<dbReference type="NCBIfam" id="TIGR00095">
    <property type="entry name" value="16S rRNA (guanine(966)-N(2))-methyltransferase RsmD"/>
    <property type="match status" value="1"/>
</dbReference>
<organism evidence="3 4">
    <name type="scientific">Macrococcus lamae</name>
    <dbReference type="NCBI Taxonomy" id="198484"/>
    <lineage>
        <taxon>Bacteria</taxon>
        <taxon>Bacillati</taxon>
        <taxon>Bacillota</taxon>
        <taxon>Bacilli</taxon>
        <taxon>Bacillales</taxon>
        <taxon>Staphylococcaceae</taxon>
        <taxon>Macrococcus</taxon>
    </lineage>
</organism>
<dbReference type="OrthoDB" id="9803017at2"/>
<protein>
    <submittedName>
        <fullName evidence="3">16S rRNA (Guanine(966)-N(2))-methyltransferase RsmD</fullName>
        <ecNumber evidence="3">2.1.1.171</ecNumber>
    </submittedName>
</protein>
<dbReference type="PIRSF" id="PIRSF004553">
    <property type="entry name" value="CHP00095"/>
    <property type="match status" value="1"/>
</dbReference>
<dbReference type="PANTHER" id="PTHR43542">
    <property type="entry name" value="METHYLTRANSFERASE"/>
    <property type="match status" value="1"/>
</dbReference>
<dbReference type="EMBL" id="SCWB01000015">
    <property type="protein sequence ID" value="TDM07357.1"/>
    <property type="molecule type" value="Genomic_DNA"/>
</dbReference>
<dbReference type="InterPro" id="IPR002052">
    <property type="entry name" value="DNA_methylase_N6_adenine_CS"/>
</dbReference>
<evidence type="ECO:0000313" key="3">
    <source>
        <dbReference type="EMBL" id="TDM07357.1"/>
    </source>
</evidence>
<name>A0A4R6BTC3_9STAP</name>
<dbReference type="CDD" id="cd02440">
    <property type="entry name" value="AdoMet_MTases"/>
    <property type="match status" value="1"/>
</dbReference>
<keyword evidence="2 3" id="KW-0808">Transferase</keyword>
<dbReference type="RefSeq" id="WP_133444367.1">
    <property type="nucleotide sequence ID" value="NZ_SCWB01000015.1"/>
</dbReference>
<dbReference type="PROSITE" id="PS00092">
    <property type="entry name" value="N6_MTASE"/>
    <property type="match status" value="1"/>
</dbReference>
<dbReference type="InterPro" id="IPR004398">
    <property type="entry name" value="RNA_MeTrfase_RsmD"/>
</dbReference>
<evidence type="ECO:0000256" key="1">
    <source>
        <dbReference type="ARBA" id="ARBA00022603"/>
    </source>
</evidence>
<dbReference type="Gene3D" id="3.40.50.150">
    <property type="entry name" value="Vaccinia Virus protein VP39"/>
    <property type="match status" value="1"/>
</dbReference>
<evidence type="ECO:0000313" key="4">
    <source>
        <dbReference type="Proteomes" id="UP000294802"/>
    </source>
</evidence>
<dbReference type="PANTHER" id="PTHR43542:SF1">
    <property type="entry name" value="METHYLTRANSFERASE"/>
    <property type="match status" value="1"/>
</dbReference>
<reference evidence="3 4" key="1">
    <citation type="submission" date="2019-01" db="EMBL/GenBank/DDBJ databases">
        <title>Draft genome sequences of the type strains of six Macrococcus species.</title>
        <authorList>
            <person name="Mazhar S."/>
            <person name="Altermann E."/>
            <person name="Hill C."/>
            <person name="Mcauliffe O."/>
        </authorList>
    </citation>
    <scope>NUCLEOTIDE SEQUENCE [LARGE SCALE GENOMIC DNA]</scope>
    <source>
        <strain evidence="3 4">CCM4815</strain>
    </source>
</reference>